<evidence type="ECO:0000256" key="3">
    <source>
        <dbReference type="ARBA" id="ARBA00022705"/>
    </source>
</evidence>
<dbReference type="CDD" id="cd04474">
    <property type="entry name" value="RPA1_DBD_A"/>
    <property type="match status" value="1"/>
</dbReference>
<keyword evidence="5 9" id="KW-0863">Zinc-finger</keyword>
<dbReference type="FunFam" id="2.40.50.140:FF:000117">
    <property type="entry name" value="Replication protein A subunit"/>
    <property type="match status" value="1"/>
</dbReference>
<feature type="domain" description="Replication factor A C-terminal" evidence="13">
    <location>
        <begin position="444"/>
        <end position="584"/>
    </location>
</feature>
<reference evidence="15" key="1">
    <citation type="submission" date="2023-03" db="EMBL/GenBank/DDBJ databases">
        <title>Mating type loci evolution in Malassezia.</title>
        <authorList>
            <person name="Coelho M.A."/>
        </authorList>
    </citation>
    <scope>NUCLEOTIDE SEQUENCE</scope>
    <source>
        <strain evidence="15">CBS 11721</strain>
    </source>
</reference>
<evidence type="ECO:0000313" key="15">
    <source>
        <dbReference type="EMBL" id="WFD35331.1"/>
    </source>
</evidence>
<dbReference type="FunFam" id="2.40.50.140:FF:000041">
    <property type="entry name" value="Replication protein A subunit"/>
    <property type="match status" value="1"/>
</dbReference>
<dbReference type="GO" id="GO:0008270">
    <property type="term" value="F:zinc ion binding"/>
    <property type="evidence" value="ECO:0007669"/>
    <property type="project" value="UniProtKB-KW"/>
</dbReference>
<dbReference type="CDD" id="cd04475">
    <property type="entry name" value="RPA1_DBD_B"/>
    <property type="match status" value="1"/>
</dbReference>
<dbReference type="GO" id="GO:0006310">
    <property type="term" value="P:DNA recombination"/>
    <property type="evidence" value="ECO:0007669"/>
    <property type="project" value="InterPro"/>
</dbReference>
<dbReference type="GO" id="GO:0006281">
    <property type="term" value="P:DNA repair"/>
    <property type="evidence" value="ECO:0007669"/>
    <property type="project" value="InterPro"/>
</dbReference>
<evidence type="ECO:0000259" key="12">
    <source>
        <dbReference type="Pfam" id="PF04057"/>
    </source>
</evidence>
<dbReference type="PANTHER" id="PTHR47165">
    <property type="entry name" value="OS03G0429900 PROTEIN"/>
    <property type="match status" value="1"/>
</dbReference>
<dbReference type="CDD" id="cd04477">
    <property type="entry name" value="RPA1N"/>
    <property type="match status" value="1"/>
</dbReference>
<dbReference type="GO" id="GO:0006260">
    <property type="term" value="P:DNA replication"/>
    <property type="evidence" value="ECO:0007669"/>
    <property type="project" value="UniProtKB-KW"/>
</dbReference>
<evidence type="ECO:0000256" key="7">
    <source>
        <dbReference type="ARBA" id="ARBA00023125"/>
    </source>
</evidence>
<evidence type="ECO:0000259" key="14">
    <source>
        <dbReference type="Pfam" id="PF16900"/>
    </source>
</evidence>
<evidence type="ECO:0000256" key="8">
    <source>
        <dbReference type="ARBA" id="ARBA00023242"/>
    </source>
</evidence>
<dbReference type="GO" id="GO:0007004">
    <property type="term" value="P:telomere maintenance via telomerase"/>
    <property type="evidence" value="ECO:0007669"/>
    <property type="project" value="UniProtKB-ARBA"/>
</dbReference>
<evidence type="ECO:0000256" key="1">
    <source>
        <dbReference type="ARBA" id="ARBA00004123"/>
    </source>
</evidence>
<dbReference type="InterPro" id="IPR004365">
    <property type="entry name" value="NA-bd_OB_tRNA"/>
</dbReference>
<dbReference type="SUPFAM" id="SSF50249">
    <property type="entry name" value="Nucleic acid-binding proteins"/>
    <property type="match status" value="4"/>
</dbReference>
<evidence type="ECO:0000256" key="9">
    <source>
        <dbReference type="RuleBase" id="RU364130"/>
    </source>
</evidence>
<dbReference type="AlphaFoldDB" id="A0AAF0ERJ5"/>
<dbReference type="Pfam" id="PF01336">
    <property type="entry name" value="tRNA_anti-codon"/>
    <property type="match status" value="1"/>
</dbReference>
<dbReference type="InterPro" id="IPR013955">
    <property type="entry name" value="Rep_factor-A_C"/>
</dbReference>
<evidence type="ECO:0000256" key="10">
    <source>
        <dbReference type="SAM" id="MobiDB-lite"/>
    </source>
</evidence>
<accession>A0AAF0ERJ5</accession>
<dbReference type="GO" id="GO:0000781">
    <property type="term" value="C:chromosome, telomeric region"/>
    <property type="evidence" value="ECO:0007669"/>
    <property type="project" value="UniProtKB-ARBA"/>
</dbReference>
<name>A0AAF0ERJ5_9BASI</name>
<dbReference type="InterPro" id="IPR031657">
    <property type="entry name" value="REPA_OB_2"/>
</dbReference>
<feature type="domain" description="OB" evidence="11">
    <location>
        <begin position="173"/>
        <end position="254"/>
    </location>
</feature>
<comment type="similarity">
    <text evidence="2 9">Belongs to the replication factor A protein 1 family.</text>
</comment>
<keyword evidence="6 9" id="KW-0862">Zinc</keyword>
<dbReference type="InterPro" id="IPR007199">
    <property type="entry name" value="Rep_factor-A_N"/>
</dbReference>
<comment type="function">
    <text evidence="9">As part of the replication protein A (RPA/RP-A), a single-stranded DNA-binding heterotrimeric complex, may play an essential role in DNA replication, recombination and repair. Binds and stabilizes single-stranded DNA intermediates, preventing complementary DNA reannealing and recruiting different proteins involved in DNA metabolism.</text>
</comment>
<evidence type="ECO:0000259" key="11">
    <source>
        <dbReference type="Pfam" id="PF01336"/>
    </source>
</evidence>
<dbReference type="Pfam" id="PF04057">
    <property type="entry name" value="Rep-A_N"/>
    <property type="match status" value="1"/>
</dbReference>
<evidence type="ECO:0000256" key="5">
    <source>
        <dbReference type="ARBA" id="ARBA00022771"/>
    </source>
</evidence>
<dbReference type="FunFam" id="2.40.50.140:FF:000064">
    <property type="entry name" value="Replication protein A subunit"/>
    <property type="match status" value="1"/>
</dbReference>
<dbReference type="InterPro" id="IPR004591">
    <property type="entry name" value="Rfa1"/>
</dbReference>
<gene>
    <name evidence="15" type="primary">RFA1</name>
    <name evidence="15" type="ORF">MCUN1_002182</name>
</gene>
<dbReference type="Proteomes" id="UP001219933">
    <property type="component" value="Chromosome 3"/>
</dbReference>
<evidence type="ECO:0000256" key="2">
    <source>
        <dbReference type="ARBA" id="ARBA00005690"/>
    </source>
</evidence>
<feature type="region of interest" description="Disordered" evidence="10">
    <location>
        <begin position="141"/>
        <end position="161"/>
    </location>
</feature>
<dbReference type="InterPro" id="IPR012340">
    <property type="entry name" value="NA-bd_OB-fold"/>
</dbReference>
<keyword evidence="4 9" id="KW-0479">Metal-binding</keyword>
<dbReference type="EMBL" id="CP119879">
    <property type="protein sequence ID" value="WFD35331.1"/>
    <property type="molecule type" value="Genomic_DNA"/>
</dbReference>
<dbReference type="FunFam" id="2.40.50.140:FF:000090">
    <property type="entry name" value="Replication protein A subunit"/>
    <property type="match status" value="1"/>
</dbReference>
<evidence type="ECO:0000256" key="4">
    <source>
        <dbReference type="ARBA" id="ARBA00022723"/>
    </source>
</evidence>
<organism evidence="15 16">
    <name type="scientific">Malassezia cuniculi</name>
    <dbReference type="NCBI Taxonomy" id="948313"/>
    <lineage>
        <taxon>Eukaryota</taxon>
        <taxon>Fungi</taxon>
        <taxon>Dikarya</taxon>
        <taxon>Basidiomycota</taxon>
        <taxon>Ustilaginomycotina</taxon>
        <taxon>Malasseziomycetes</taxon>
        <taxon>Malasseziales</taxon>
        <taxon>Malasseziaceae</taxon>
        <taxon>Malassezia</taxon>
    </lineage>
</organism>
<evidence type="ECO:0000259" key="13">
    <source>
        <dbReference type="Pfam" id="PF08646"/>
    </source>
</evidence>
<evidence type="ECO:0000313" key="16">
    <source>
        <dbReference type="Proteomes" id="UP001219933"/>
    </source>
</evidence>
<keyword evidence="3 9" id="KW-0235">DNA replication</keyword>
<dbReference type="NCBIfam" id="TIGR00617">
    <property type="entry name" value="rpa1"/>
    <property type="match status" value="1"/>
</dbReference>
<dbReference type="PANTHER" id="PTHR47165:SF4">
    <property type="entry name" value="OS03G0429900 PROTEIN"/>
    <property type="match status" value="1"/>
</dbReference>
<feature type="domain" description="Replication factor-A protein 1 N-terminal" evidence="12">
    <location>
        <begin position="6"/>
        <end position="108"/>
    </location>
</feature>
<dbReference type="Pfam" id="PF16900">
    <property type="entry name" value="REPA_OB_2"/>
    <property type="match status" value="1"/>
</dbReference>
<keyword evidence="16" id="KW-1185">Reference proteome</keyword>
<dbReference type="GO" id="GO:0003677">
    <property type="term" value="F:DNA binding"/>
    <property type="evidence" value="ECO:0007669"/>
    <property type="project" value="UniProtKB-KW"/>
</dbReference>
<dbReference type="Gene3D" id="2.40.50.140">
    <property type="entry name" value="Nucleic acid-binding proteins"/>
    <property type="match status" value="4"/>
</dbReference>
<evidence type="ECO:0000256" key="6">
    <source>
        <dbReference type="ARBA" id="ARBA00022833"/>
    </source>
</evidence>
<dbReference type="InterPro" id="IPR047192">
    <property type="entry name" value="Euk_RPA1_DBD_C"/>
</dbReference>
<protein>
    <recommendedName>
        <fullName evidence="9">Replication protein A subunit</fullName>
    </recommendedName>
</protein>
<comment type="subunit">
    <text evidence="9">Component of the heterotrimeric canonical replication protein A complex (RPA).</text>
</comment>
<keyword evidence="8 9" id="KW-0539">Nucleus</keyword>
<keyword evidence="7 9" id="KW-0238">DNA-binding</keyword>
<dbReference type="GO" id="GO:0005662">
    <property type="term" value="C:DNA replication factor A complex"/>
    <property type="evidence" value="ECO:0007669"/>
    <property type="project" value="UniProtKB-ARBA"/>
</dbReference>
<sequence length="597" mass="66550">MTDLELSSGAIERMMQIEKSKLSGDATCQVLSIKKLEAKSQNPTVNDRYRLVLSDGVHYIQAMLSTHLKPLVEEGQLERNSIIYIVQFTKNMVQDRGIIILLNIQVVQTHVPYRIGNPQNYDTVAKAESTEPSIGAQALHAPAPARTGAPQGAPRKDTFPIESLSPYQNKWMIRARVTHKSDVKHWSNARGDGKLFSVNLLDQSGEIRATAFNDAVDRFYPILQENGVYYISKAKVNIAKKQFNTLNNEYEITLESSSEVEPCNEASDVPEVKYNFCAINQLDTVEPNQTTDVIAILDSYSEVSEITSKATQRQVKKRELTLIDSSNTSVRLTLWGQQAENFEQSIAGDPKPVIAFKGVKVSDFGGRSLSMFSSSTMTINPDIPESHGLRGWYENEGSTAQIQGFSAKVDSGAAGTSGPRPDERRTLVEVKDSSIGTSAERADYFNSRASILYIRPNSLYYPACPTCNKKVVDVGDEWRCEKCDKVWEAPVRRYIFSANVADYTEQIWISGFDEIGQEIIGMTADELDAIRNENEGEFKAVLNRAVGKMYTFSCRAKQDTFNDTTRTRYTVTKAFPVDFAKAGHDLVDAINALQNKS</sequence>
<feature type="domain" description="Replication protein A OB" evidence="14">
    <location>
        <begin position="279"/>
        <end position="380"/>
    </location>
</feature>
<dbReference type="CDD" id="cd04476">
    <property type="entry name" value="RPA1_DBD_C"/>
    <property type="match status" value="1"/>
</dbReference>
<proteinExistence type="inferred from homology"/>
<comment type="subcellular location">
    <subcellularLocation>
        <location evidence="1 9">Nucleus</location>
    </subcellularLocation>
</comment>
<dbReference type="Pfam" id="PF08646">
    <property type="entry name" value="Rep_fac-A_C"/>
    <property type="match status" value="1"/>
</dbReference>